<keyword evidence="1" id="KW-0472">Membrane</keyword>
<proteinExistence type="predicted"/>
<feature type="transmembrane region" description="Helical" evidence="1">
    <location>
        <begin position="6"/>
        <end position="26"/>
    </location>
</feature>
<keyword evidence="1" id="KW-0812">Transmembrane</keyword>
<protein>
    <submittedName>
        <fullName evidence="2">YvrJ protein family protein</fullName>
    </submittedName>
</protein>
<organism evidence="2">
    <name type="scientific">Podoviridae sp. ctFkM10</name>
    <dbReference type="NCBI Taxonomy" id="2826548"/>
    <lineage>
        <taxon>Viruses</taxon>
        <taxon>Duplodnaviria</taxon>
        <taxon>Heunggongvirae</taxon>
        <taxon>Uroviricota</taxon>
        <taxon>Caudoviricetes</taxon>
    </lineage>
</organism>
<evidence type="ECO:0000313" key="2">
    <source>
        <dbReference type="EMBL" id="DAD92810.1"/>
    </source>
</evidence>
<accession>A0A8S5NEU6</accession>
<name>A0A8S5NEU6_9CAUD</name>
<dbReference type="EMBL" id="BK015145">
    <property type="protein sequence ID" value="DAD92810.1"/>
    <property type="molecule type" value="Genomic_DNA"/>
</dbReference>
<reference evidence="2" key="1">
    <citation type="journal article" date="2021" name="Proc. Natl. Acad. Sci. U.S.A.">
        <title>A Catalog of Tens of Thousands of Viruses from Human Metagenomes Reveals Hidden Associations with Chronic Diseases.</title>
        <authorList>
            <person name="Tisza M.J."/>
            <person name="Buck C.B."/>
        </authorList>
    </citation>
    <scope>NUCLEOTIDE SEQUENCE</scope>
    <source>
        <strain evidence="2">CtFkM10</strain>
    </source>
</reference>
<evidence type="ECO:0000256" key="1">
    <source>
        <dbReference type="SAM" id="Phobius"/>
    </source>
</evidence>
<sequence length="74" mass="8515">MDVATVTQLVSNLGFPIVCVGVMFWMQNKERESHAAESERWTEVVKENTEALRDLKEVVNLLKERIDYGSKDTE</sequence>
<keyword evidence="1" id="KW-1133">Transmembrane helix</keyword>